<protein>
    <recommendedName>
        <fullName evidence="3">Multidrug export protein MepA</fullName>
    </recommendedName>
</protein>
<dbReference type="OrthoDB" id="9811110at2"/>
<evidence type="ECO:0000256" key="10">
    <source>
        <dbReference type="SAM" id="Phobius"/>
    </source>
</evidence>
<comment type="caution">
    <text evidence="11">The sequence shown here is derived from an EMBL/GenBank/DDBJ whole genome shotgun (WGS) entry which is preliminary data.</text>
</comment>
<dbReference type="RefSeq" id="WP_006844450.1">
    <property type="nucleotide sequence ID" value="NZ_AQWJ01000007.1"/>
</dbReference>
<feature type="transmembrane region" description="Helical" evidence="10">
    <location>
        <begin position="391"/>
        <end position="414"/>
    </location>
</feature>
<dbReference type="InterPro" id="IPR051327">
    <property type="entry name" value="MATE_MepA_subfamily"/>
</dbReference>
<feature type="transmembrane region" description="Helical" evidence="10">
    <location>
        <begin position="321"/>
        <end position="341"/>
    </location>
</feature>
<keyword evidence="8 10" id="KW-0472">Membrane</keyword>
<evidence type="ECO:0000256" key="2">
    <source>
        <dbReference type="ARBA" id="ARBA00008417"/>
    </source>
</evidence>
<dbReference type="EMBL" id="ADLW01000018">
    <property type="protein sequence ID" value="EGK05172.1"/>
    <property type="molecule type" value="Genomic_DNA"/>
</dbReference>
<keyword evidence="7 10" id="KW-1133">Transmembrane helix</keyword>
<dbReference type="PANTHER" id="PTHR43823">
    <property type="entry name" value="SPORULATION PROTEIN YKVU"/>
    <property type="match status" value="1"/>
</dbReference>
<keyword evidence="4" id="KW-0813">Transport</keyword>
<sequence>MGSIQNRLESEQITKLLREYSISAIIGSLVVAIYNIVDSIYIGHGPNLGDHAIGGLGLIFPIMTFFTALGAFVGTGAATRVAIYMGEGCKYKVDRVLGNAFVLTILLTGFFILLTYIFIDPLLHIIGATKDTYNFAREFLIFYLPCCIFLNLGFVLSSVMRASGYPQKAMYIMLLGVILNIILAPIFIFIFEWGMRGAAIATSIAAFSSFVIFMIHFLDRNNTLTLYKHKLNLDKRIVWAIMSVGVSPFLMQVAASIVVFFINNRLSTYGDSIAVEAYAIANRLNLVVVLIIVGLTQGMQPIVGYNYGANKIERVISTVNHAIKAGVGIGFLGMMGGLLFSDIAVSPFNPSPTLASKASRVLKIITIVLPLSGWQMVISNFFQSIGMPTKAIILSLTRQFLFLVPLLFILPLFFQLDGVWISIPLADVASTILAVIIYIWQIHKLKEKYIYAID</sequence>
<evidence type="ECO:0000313" key="12">
    <source>
        <dbReference type="Proteomes" id="UP000006420"/>
    </source>
</evidence>
<gene>
    <name evidence="11" type="ORF">HMPREF9456_03085</name>
</gene>
<dbReference type="Pfam" id="PF01554">
    <property type="entry name" value="MatE"/>
    <property type="match status" value="2"/>
</dbReference>
<keyword evidence="9" id="KW-0046">Antibiotic resistance</keyword>
<dbReference type="STRING" id="742767.HMPREF9456_03085"/>
<dbReference type="AlphaFoldDB" id="F8X4C6"/>
<dbReference type="InterPro" id="IPR002528">
    <property type="entry name" value="MATE_fam"/>
</dbReference>
<keyword evidence="12" id="KW-1185">Reference proteome</keyword>
<comment type="similarity">
    <text evidence="2">Belongs to the multi antimicrobial extrusion (MATE) (TC 2.A.66.1) family. MepA subfamily.</text>
</comment>
<dbReference type="NCBIfam" id="TIGR00797">
    <property type="entry name" value="matE"/>
    <property type="match status" value="1"/>
</dbReference>
<dbReference type="GO" id="GO:0015297">
    <property type="term" value="F:antiporter activity"/>
    <property type="evidence" value="ECO:0007669"/>
    <property type="project" value="InterPro"/>
</dbReference>
<feature type="transmembrane region" description="Helical" evidence="10">
    <location>
        <begin position="57"/>
        <end position="84"/>
    </location>
</feature>
<dbReference type="eggNOG" id="COG0534">
    <property type="taxonomic scope" value="Bacteria"/>
</dbReference>
<evidence type="ECO:0000256" key="3">
    <source>
        <dbReference type="ARBA" id="ARBA00022106"/>
    </source>
</evidence>
<accession>F8X4C6</accession>
<evidence type="ECO:0000256" key="4">
    <source>
        <dbReference type="ARBA" id="ARBA00022448"/>
    </source>
</evidence>
<dbReference type="GO" id="GO:0005886">
    <property type="term" value="C:plasma membrane"/>
    <property type="evidence" value="ECO:0007669"/>
    <property type="project" value="UniProtKB-SubCell"/>
</dbReference>
<feature type="transmembrane region" description="Helical" evidence="10">
    <location>
        <begin position="361"/>
        <end position="382"/>
    </location>
</feature>
<feature type="transmembrane region" description="Helical" evidence="10">
    <location>
        <begin position="96"/>
        <end position="119"/>
    </location>
</feature>
<organism evidence="11 12">
    <name type="scientific">Dysgonomonas mossii DSM 22836</name>
    <dbReference type="NCBI Taxonomy" id="742767"/>
    <lineage>
        <taxon>Bacteria</taxon>
        <taxon>Pseudomonadati</taxon>
        <taxon>Bacteroidota</taxon>
        <taxon>Bacteroidia</taxon>
        <taxon>Bacteroidales</taxon>
        <taxon>Dysgonomonadaceae</taxon>
        <taxon>Dysgonomonas</taxon>
    </lineage>
</organism>
<dbReference type="InterPro" id="IPR048279">
    <property type="entry name" value="MdtK-like"/>
</dbReference>
<dbReference type="PIRSF" id="PIRSF006603">
    <property type="entry name" value="DinF"/>
    <property type="match status" value="1"/>
</dbReference>
<evidence type="ECO:0000256" key="8">
    <source>
        <dbReference type="ARBA" id="ARBA00023136"/>
    </source>
</evidence>
<feature type="transmembrane region" description="Helical" evidence="10">
    <location>
        <begin position="238"/>
        <end position="262"/>
    </location>
</feature>
<feature type="transmembrane region" description="Helical" evidence="10">
    <location>
        <begin position="171"/>
        <end position="191"/>
    </location>
</feature>
<dbReference type="GO" id="GO:0042910">
    <property type="term" value="F:xenobiotic transmembrane transporter activity"/>
    <property type="evidence" value="ECO:0007669"/>
    <property type="project" value="InterPro"/>
</dbReference>
<keyword evidence="5" id="KW-1003">Cell membrane</keyword>
<dbReference type="CDD" id="cd13143">
    <property type="entry name" value="MATE_MepA_like"/>
    <property type="match status" value="1"/>
</dbReference>
<name>F8X4C6_9BACT</name>
<dbReference type="GO" id="GO:0046677">
    <property type="term" value="P:response to antibiotic"/>
    <property type="evidence" value="ECO:0007669"/>
    <property type="project" value="UniProtKB-KW"/>
</dbReference>
<feature type="transmembrane region" description="Helical" evidence="10">
    <location>
        <begin position="139"/>
        <end position="159"/>
    </location>
</feature>
<evidence type="ECO:0000256" key="1">
    <source>
        <dbReference type="ARBA" id="ARBA00004651"/>
    </source>
</evidence>
<comment type="subcellular location">
    <subcellularLocation>
        <location evidence="1">Cell membrane</location>
        <topology evidence="1">Multi-pass membrane protein</topology>
    </subcellularLocation>
</comment>
<dbReference type="InterPro" id="IPR045070">
    <property type="entry name" value="MATE_MepA-like"/>
</dbReference>
<feature type="transmembrane region" description="Helical" evidence="10">
    <location>
        <begin position="286"/>
        <end position="309"/>
    </location>
</feature>
<feature type="transmembrane region" description="Helical" evidence="10">
    <location>
        <begin position="420"/>
        <end position="440"/>
    </location>
</feature>
<feature type="transmembrane region" description="Helical" evidence="10">
    <location>
        <begin position="20"/>
        <end position="37"/>
    </location>
</feature>
<evidence type="ECO:0000256" key="5">
    <source>
        <dbReference type="ARBA" id="ARBA00022475"/>
    </source>
</evidence>
<keyword evidence="6 10" id="KW-0812">Transmembrane</keyword>
<evidence type="ECO:0000256" key="6">
    <source>
        <dbReference type="ARBA" id="ARBA00022692"/>
    </source>
</evidence>
<evidence type="ECO:0000256" key="9">
    <source>
        <dbReference type="ARBA" id="ARBA00023251"/>
    </source>
</evidence>
<dbReference type="GeneID" id="78083686"/>
<reference evidence="11 12" key="1">
    <citation type="submission" date="2011-04" db="EMBL/GenBank/DDBJ databases">
        <title>The Genome Sequence of Dysgonomonas mossii DSM 22836.</title>
        <authorList>
            <consortium name="The Broad Institute Genome Sequencing Platform"/>
            <person name="Earl A."/>
            <person name="Ward D."/>
            <person name="Feldgarden M."/>
            <person name="Gevers D."/>
            <person name="Pudlo N."/>
            <person name="Martens E."/>
            <person name="Allen-Vercoe E."/>
            <person name="Young S.K."/>
            <person name="Zeng Q."/>
            <person name="Gargeya S."/>
            <person name="Fitzgerald M."/>
            <person name="Haas B."/>
            <person name="Abouelleil A."/>
            <person name="Alvarado L."/>
            <person name="Arachchi H.M."/>
            <person name="Berlin A."/>
            <person name="Brown A."/>
            <person name="Chapman S.B."/>
            <person name="Chen Z."/>
            <person name="Dunbar C."/>
            <person name="Freedman E."/>
            <person name="Gearin G."/>
            <person name="Gellesch M."/>
            <person name="Goldberg J."/>
            <person name="Griggs A."/>
            <person name="Gujja S."/>
            <person name="Heiman D."/>
            <person name="Howarth C."/>
            <person name="Larson L."/>
            <person name="Lui A."/>
            <person name="MacDonald P.J.P."/>
            <person name="Mehta T."/>
            <person name="Montmayeur A."/>
            <person name="Murphy C."/>
            <person name="Neiman D."/>
            <person name="Pearson M."/>
            <person name="Priest M."/>
            <person name="Roberts A."/>
            <person name="Saif S."/>
            <person name="Shea T."/>
            <person name="Shenoy N."/>
            <person name="Sisk P."/>
            <person name="Stolte C."/>
            <person name="Sykes S."/>
            <person name="Yandava C."/>
            <person name="Wortman J."/>
            <person name="Nusbaum C."/>
            <person name="Birren B."/>
        </authorList>
    </citation>
    <scope>NUCLEOTIDE SEQUENCE [LARGE SCALE GENOMIC DNA]</scope>
    <source>
        <strain evidence="11 12">DSM 22836</strain>
    </source>
</reference>
<proteinExistence type="inferred from homology"/>
<evidence type="ECO:0000256" key="7">
    <source>
        <dbReference type="ARBA" id="ARBA00022989"/>
    </source>
</evidence>
<dbReference type="PANTHER" id="PTHR43823:SF3">
    <property type="entry name" value="MULTIDRUG EXPORT PROTEIN MEPA"/>
    <property type="match status" value="1"/>
</dbReference>
<evidence type="ECO:0000313" key="11">
    <source>
        <dbReference type="EMBL" id="EGK05172.1"/>
    </source>
</evidence>
<dbReference type="Proteomes" id="UP000006420">
    <property type="component" value="Unassembled WGS sequence"/>
</dbReference>
<feature type="transmembrane region" description="Helical" evidence="10">
    <location>
        <begin position="197"/>
        <end position="218"/>
    </location>
</feature>
<dbReference type="HOGENOM" id="CLU_012893_0_0_10"/>